<gene>
    <name evidence="2" type="ORF">HDK90DRAFT_263330</name>
</gene>
<accession>A0ABR1YM21</accession>
<feature type="transmembrane region" description="Helical" evidence="1">
    <location>
        <begin position="93"/>
        <end position="113"/>
    </location>
</feature>
<evidence type="ECO:0000313" key="3">
    <source>
        <dbReference type="Proteomes" id="UP001492380"/>
    </source>
</evidence>
<keyword evidence="1" id="KW-1133">Transmembrane helix</keyword>
<proteinExistence type="predicted"/>
<feature type="transmembrane region" description="Helical" evidence="1">
    <location>
        <begin position="69"/>
        <end position="86"/>
    </location>
</feature>
<reference evidence="2 3" key="1">
    <citation type="submission" date="2024-04" db="EMBL/GenBank/DDBJ databases">
        <title>Phyllosticta paracitricarpa is synonymous to the EU quarantine fungus P. citricarpa based on phylogenomic analyses.</title>
        <authorList>
            <consortium name="Lawrence Berkeley National Laboratory"/>
            <person name="Van Ingen-Buijs V.A."/>
            <person name="Van Westerhoven A.C."/>
            <person name="Haridas S."/>
            <person name="Skiadas P."/>
            <person name="Martin F."/>
            <person name="Groenewald J.Z."/>
            <person name="Crous P.W."/>
            <person name="Seidl M.F."/>
        </authorList>
    </citation>
    <scope>NUCLEOTIDE SEQUENCE [LARGE SCALE GENOMIC DNA]</scope>
    <source>
        <strain evidence="2 3">CBS 123374</strain>
    </source>
</reference>
<evidence type="ECO:0000256" key="1">
    <source>
        <dbReference type="SAM" id="Phobius"/>
    </source>
</evidence>
<comment type="caution">
    <text evidence="2">The sequence shown here is derived from an EMBL/GenBank/DDBJ whole genome shotgun (WGS) entry which is preliminary data.</text>
</comment>
<dbReference type="EMBL" id="JBBWRZ010000006">
    <property type="protein sequence ID" value="KAK8233324.1"/>
    <property type="molecule type" value="Genomic_DNA"/>
</dbReference>
<dbReference type="Proteomes" id="UP001492380">
    <property type="component" value="Unassembled WGS sequence"/>
</dbReference>
<keyword evidence="3" id="KW-1185">Reference proteome</keyword>
<evidence type="ECO:0000313" key="2">
    <source>
        <dbReference type="EMBL" id="KAK8233324.1"/>
    </source>
</evidence>
<organism evidence="2 3">
    <name type="scientific">Phyllosticta capitalensis</name>
    <dbReference type="NCBI Taxonomy" id="121624"/>
    <lineage>
        <taxon>Eukaryota</taxon>
        <taxon>Fungi</taxon>
        <taxon>Dikarya</taxon>
        <taxon>Ascomycota</taxon>
        <taxon>Pezizomycotina</taxon>
        <taxon>Dothideomycetes</taxon>
        <taxon>Dothideomycetes incertae sedis</taxon>
        <taxon>Botryosphaeriales</taxon>
        <taxon>Phyllostictaceae</taxon>
        <taxon>Phyllosticta</taxon>
    </lineage>
</organism>
<keyword evidence="1" id="KW-0812">Transmembrane</keyword>
<sequence>MGSCQTLRILRPIHYNMPVLLNGESSGRKRISQGTGYQAGSVAFPRAVVLDGTTGPNAWHEPRTSTDCIWLWTFLLTSVAHFYLFLRDIPARLQLNLLLMSTKSCVLLLYWFFSKTCVRCLAISRQKNLTYHPCSRQLPRNTQYIGRIKDAHLGKIHGRGWAFLACRLVNGACLRGPA</sequence>
<keyword evidence="1" id="KW-0472">Membrane</keyword>
<name>A0ABR1YM21_9PEZI</name>
<protein>
    <submittedName>
        <fullName evidence="2">Uncharacterized protein</fullName>
    </submittedName>
</protein>